<dbReference type="PROSITE" id="PS50127">
    <property type="entry name" value="UBC_2"/>
    <property type="match status" value="1"/>
</dbReference>
<dbReference type="SMART" id="SM00212">
    <property type="entry name" value="UBCc"/>
    <property type="match status" value="1"/>
</dbReference>
<dbReference type="InterPro" id="IPR016135">
    <property type="entry name" value="UBQ-conjugating_enzyme/RWD"/>
</dbReference>
<evidence type="ECO:0000256" key="5">
    <source>
        <dbReference type="ARBA" id="ARBA00022840"/>
    </source>
</evidence>
<accession>A0AA38HMC1</accession>
<dbReference type="GO" id="GO:0061631">
    <property type="term" value="F:ubiquitin conjugating enzyme activity"/>
    <property type="evidence" value="ECO:0007669"/>
    <property type="project" value="UniProtKB-EC"/>
</dbReference>
<feature type="active site" description="Glycyl thioester intermediate" evidence="6">
    <location>
        <position position="98"/>
    </location>
</feature>
<dbReference type="FunFam" id="3.10.110.10:FF:000031">
    <property type="entry name" value="Ubiquitin-conjugating enzyme E2 22"/>
    <property type="match status" value="1"/>
</dbReference>
<organism evidence="9 10">
    <name type="scientific">Zophobas morio</name>
    <dbReference type="NCBI Taxonomy" id="2755281"/>
    <lineage>
        <taxon>Eukaryota</taxon>
        <taxon>Metazoa</taxon>
        <taxon>Ecdysozoa</taxon>
        <taxon>Arthropoda</taxon>
        <taxon>Hexapoda</taxon>
        <taxon>Insecta</taxon>
        <taxon>Pterygota</taxon>
        <taxon>Neoptera</taxon>
        <taxon>Endopterygota</taxon>
        <taxon>Coleoptera</taxon>
        <taxon>Polyphaga</taxon>
        <taxon>Cucujiformia</taxon>
        <taxon>Tenebrionidae</taxon>
        <taxon>Zophobas</taxon>
    </lineage>
</organism>
<dbReference type="CDD" id="cd23804">
    <property type="entry name" value="UBCc_UBE2S"/>
    <property type="match status" value="1"/>
</dbReference>
<sequence>MFRAVHGLTGRQCFTKSLLLREIRGILSDPLEGVHLIFNENNLFEIQAVIDGPVDTPYEKGKFRVKLLLDKEYPHSAPKGYFLTKIFHPNVSLAGEICVNTLKKDWSPNLGISHILLTIKCLLIEPNPESALNEDAGKLLLQKYDEYAKRARLMTTVHAMAHFKGTNNEVVDINSGEDCKDKNFVVSQMFCERNTGNRLNECHNGIAEIKAVDTKKKKGLKRL</sequence>
<keyword evidence="3 7" id="KW-0547">Nucleotide-binding</keyword>
<dbReference type="EMBL" id="JALNTZ010001938">
    <property type="protein sequence ID" value="KAJ3621780.1"/>
    <property type="molecule type" value="Genomic_DNA"/>
</dbReference>
<dbReference type="Pfam" id="PF00179">
    <property type="entry name" value="UQ_con"/>
    <property type="match status" value="1"/>
</dbReference>
<reference evidence="9" key="1">
    <citation type="journal article" date="2023" name="G3 (Bethesda)">
        <title>Whole genome assemblies of Zophobas morio and Tenebrio molitor.</title>
        <authorList>
            <person name="Kaur S."/>
            <person name="Stinson S.A."/>
            <person name="diCenzo G.C."/>
        </authorList>
    </citation>
    <scope>NUCLEOTIDE SEQUENCE</scope>
    <source>
        <strain evidence="9">QUZm001</strain>
    </source>
</reference>
<comment type="caution">
    <text evidence="9">The sequence shown here is derived from an EMBL/GenBank/DDBJ whole genome shotgun (WGS) entry which is preliminary data.</text>
</comment>
<proteinExistence type="inferred from homology"/>
<keyword evidence="5 7" id="KW-0067">ATP-binding</keyword>
<evidence type="ECO:0000256" key="1">
    <source>
        <dbReference type="ARBA" id="ARBA00012486"/>
    </source>
</evidence>
<evidence type="ECO:0000313" key="10">
    <source>
        <dbReference type="Proteomes" id="UP001168821"/>
    </source>
</evidence>
<dbReference type="AlphaFoldDB" id="A0AA38HMC1"/>
<keyword evidence="4 7" id="KW-0833">Ubl conjugation pathway</keyword>
<dbReference type="EC" id="2.3.2.23" evidence="1"/>
<keyword evidence="10" id="KW-1185">Reference proteome</keyword>
<dbReference type="InterPro" id="IPR000608">
    <property type="entry name" value="UBC"/>
</dbReference>
<protein>
    <recommendedName>
        <fullName evidence="1">E2 ubiquitin-conjugating enzyme</fullName>
        <ecNumber evidence="1">2.3.2.23</ecNumber>
    </recommendedName>
</protein>
<evidence type="ECO:0000256" key="7">
    <source>
        <dbReference type="RuleBase" id="RU362109"/>
    </source>
</evidence>
<dbReference type="SUPFAM" id="SSF54495">
    <property type="entry name" value="UBC-like"/>
    <property type="match status" value="1"/>
</dbReference>
<evidence type="ECO:0000256" key="4">
    <source>
        <dbReference type="ARBA" id="ARBA00022786"/>
    </source>
</evidence>
<dbReference type="GO" id="GO:0005524">
    <property type="term" value="F:ATP binding"/>
    <property type="evidence" value="ECO:0007669"/>
    <property type="project" value="UniProtKB-UniRule"/>
</dbReference>
<evidence type="ECO:0000256" key="6">
    <source>
        <dbReference type="PROSITE-ProRule" id="PRU10133"/>
    </source>
</evidence>
<dbReference type="InterPro" id="IPR050113">
    <property type="entry name" value="Ub_conjugating_enzyme"/>
</dbReference>
<evidence type="ECO:0000256" key="2">
    <source>
        <dbReference type="ARBA" id="ARBA00022679"/>
    </source>
</evidence>
<keyword evidence="2" id="KW-0808">Transferase</keyword>
<feature type="domain" description="UBC core" evidence="8">
    <location>
        <begin position="14"/>
        <end position="160"/>
    </location>
</feature>
<dbReference type="PROSITE" id="PS00183">
    <property type="entry name" value="UBC_1"/>
    <property type="match status" value="1"/>
</dbReference>
<evidence type="ECO:0000256" key="3">
    <source>
        <dbReference type="ARBA" id="ARBA00022741"/>
    </source>
</evidence>
<evidence type="ECO:0000313" key="9">
    <source>
        <dbReference type="EMBL" id="KAJ3621780.1"/>
    </source>
</evidence>
<dbReference type="PANTHER" id="PTHR24067">
    <property type="entry name" value="UBIQUITIN-CONJUGATING ENZYME E2"/>
    <property type="match status" value="1"/>
</dbReference>
<name>A0AA38HMC1_9CUCU</name>
<evidence type="ECO:0000259" key="8">
    <source>
        <dbReference type="PROSITE" id="PS50127"/>
    </source>
</evidence>
<dbReference type="Gene3D" id="3.10.110.10">
    <property type="entry name" value="Ubiquitin Conjugating Enzyme"/>
    <property type="match status" value="1"/>
</dbReference>
<comment type="similarity">
    <text evidence="7">Belongs to the ubiquitin-conjugating enzyme family.</text>
</comment>
<gene>
    <name evidence="9" type="ORF">Zmor_004514</name>
</gene>
<dbReference type="Proteomes" id="UP001168821">
    <property type="component" value="Unassembled WGS sequence"/>
</dbReference>
<dbReference type="InterPro" id="IPR023313">
    <property type="entry name" value="UBQ-conjugating_AS"/>
</dbReference>